<feature type="transmembrane region" description="Helical" evidence="2">
    <location>
        <begin position="12"/>
        <end position="34"/>
    </location>
</feature>
<proteinExistence type="predicted"/>
<evidence type="ECO:0000313" key="4">
    <source>
        <dbReference type="Proteomes" id="UP000799444"/>
    </source>
</evidence>
<keyword evidence="4" id="KW-1185">Reference proteome</keyword>
<comment type="caution">
    <text evidence="3">The sequence shown here is derived from an EMBL/GenBank/DDBJ whole genome shotgun (WGS) entry which is preliminary data.</text>
</comment>
<dbReference type="Proteomes" id="UP000799444">
    <property type="component" value="Unassembled WGS sequence"/>
</dbReference>
<dbReference type="EMBL" id="ML996129">
    <property type="protein sequence ID" value="KAF2736012.1"/>
    <property type="molecule type" value="Genomic_DNA"/>
</dbReference>
<feature type="compositionally biased region" description="Low complexity" evidence="1">
    <location>
        <begin position="50"/>
        <end position="63"/>
    </location>
</feature>
<accession>A0A9P4R3B2</accession>
<name>A0A9P4R3B2_9PLEO</name>
<dbReference type="AlphaFoldDB" id="A0A9P4R3B2"/>
<organism evidence="3 4">
    <name type="scientific">Polyplosphaeria fusca</name>
    <dbReference type="NCBI Taxonomy" id="682080"/>
    <lineage>
        <taxon>Eukaryota</taxon>
        <taxon>Fungi</taxon>
        <taxon>Dikarya</taxon>
        <taxon>Ascomycota</taxon>
        <taxon>Pezizomycotina</taxon>
        <taxon>Dothideomycetes</taxon>
        <taxon>Pleosporomycetidae</taxon>
        <taxon>Pleosporales</taxon>
        <taxon>Tetraplosphaeriaceae</taxon>
        <taxon>Polyplosphaeria</taxon>
    </lineage>
</organism>
<keyword evidence="2" id="KW-0472">Membrane</keyword>
<reference evidence="3" key="1">
    <citation type="journal article" date="2020" name="Stud. Mycol.">
        <title>101 Dothideomycetes genomes: a test case for predicting lifestyles and emergence of pathogens.</title>
        <authorList>
            <person name="Haridas S."/>
            <person name="Albert R."/>
            <person name="Binder M."/>
            <person name="Bloem J."/>
            <person name="Labutti K."/>
            <person name="Salamov A."/>
            <person name="Andreopoulos B."/>
            <person name="Baker S."/>
            <person name="Barry K."/>
            <person name="Bills G."/>
            <person name="Bluhm B."/>
            <person name="Cannon C."/>
            <person name="Castanera R."/>
            <person name="Culley D."/>
            <person name="Daum C."/>
            <person name="Ezra D."/>
            <person name="Gonzalez J."/>
            <person name="Henrissat B."/>
            <person name="Kuo A."/>
            <person name="Liang C."/>
            <person name="Lipzen A."/>
            <person name="Lutzoni F."/>
            <person name="Magnuson J."/>
            <person name="Mondo S."/>
            <person name="Nolan M."/>
            <person name="Ohm R."/>
            <person name="Pangilinan J."/>
            <person name="Park H.-J."/>
            <person name="Ramirez L."/>
            <person name="Alfaro M."/>
            <person name="Sun H."/>
            <person name="Tritt A."/>
            <person name="Yoshinaga Y."/>
            <person name="Zwiers L.-H."/>
            <person name="Turgeon B."/>
            <person name="Goodwin S."/>
            <person name="Spatafora J."/>
            <person name="Crous P."/>
            <person name="Grigoriev I."/>
        </authorList>
    </citation>
    <scope>NUCLEOTIDE SEQUENCE</scope>
    <source>
        <strain evidence="3">CBS 125425</strain>
    </source>
</reference>
<gene>
    <name evidence="3" type="ORF">EJ04DRAFT_511302</name>
</gene>
<protein>
    <submittedName>
        <fullName evidence="3">Uncharacterized protein</fullName>
    </submittedName>
</protein>
<keyword evidence="2" id="KW-1133">Transmembrane helix</keyword>
<sequence length="85" mass="9521">MMTIEKRDPTAALPYAHFILPSICLLHPHILLFVRPFHPTSILTARVTDSYTHTQPTHSSSTTDMTPRGDPTSASRRADRKKIAP</sequence>
<feature type="region of interest" description="Disordered" evidence="1">
    <location>
        <begin position="48"/>
        <end position="85"/>
    </location>
</feature>
<evidence type="ECO:0000256" key="2">
    <source>
        <dbReference type="SAM" id="Phobius"/>
    </source>
</evidence>
<evidence type="ECO:0000313" key="3">
    <source>
        <dbReference type="EMBL" id="KAF2736012.1"/>
    </source>
</evidence>
<evidence type="ECO:0000256" key="1">
    <source>
        <dbReference type="SAM" id="MobiDB-lite"/>
    </source>
</evidence>
<keyword evidence="2" id="KW-0812">Transmembrane</keyword>